<dbReference type="InterPro" id="IPR002146">
    <property type="entry name" value="ATP_synth_b/b'su_bac/chlpt"/>
</dbReference>
<proteinExistence type="inferred from homology"/>
<keyword evidence="5 12" id="KW-0375">Hydrogen ion transport</keyword>
<feature type="coiled-coil region" evidence="13">
    <location>
        <begin position="37"/>
        <end position="115"/>
    </location>
</feature>
<name>A0A2M8KUG8_9BACT</name>
<evidence type="ECO:0000256" key="1">
    <source>
        <dbReference type="ARBA" id="ARBA00005513"/>
    </source>
</evidence>
<keyword evidence="13" id="KW-0175">Coiled coil</keyword>
<dbReference type="PANTHER" id="PTHR33445">
    <property type="entry name" value="ATP SYNTHASE SUBUNIT B', CHLOROPLASTIC"/>
    <property type="match status" value="1"/>
</dbReference>
<keyword evidence="3 12" id="KW-0138">CF(0)</keyword>
<dbReference type="GO" id="GO:0012505">
    <property type="term" value="C:endomembrane system"/>
    <property type="evidence" value="ECO:0007669"/>
    <property type="project" value="UniProtKB-SubCell"/>
</dbReference>
<dbReference type="Pfam" id="PF00430">
    <property type="entry name" value="ATP-synt_B"/>
    <property type="match status" value="1"/>
</dbReference>
<evidence type="ECO:0000256" key="9">
    <source>
        <dbReference type="ARBA" id="ARBA00023310"/>
    </source>
</evidence>
<evidence type="ECO:0000256" key="12">
    <source>
        <dbReference type="RuleBase" id="RU003848"/>
    </source>
</evidence>
<evidence type="ECO:0000256" key="5">
    <source>
        <dbReference type="ARBA" id="ARBA00022781"/>
    </source>
</evidence>
<feature type="transmembrane region" description="Helical" evidence="14">
    <location>
        <begin position="6"/>
        <end position="28"/>
    </location>
</feature>
<evidence type="ECO:0000256" key="8">
    <source>
        <dbReference type="ARBA" id="ARBA00023136"/>
    </source>
</evidence>
<organism evidence="15 16">
    <name type="scientific">Candidatus Roizmanbacteria bacterium CG10_big_fil_rev_8_21_14_0_10_45_7</name>
    <dbReference type="NCBI Taxonomy" id="1974854"/>
    <lineage>
        <taxon>Bacteria</taxon>
        <taxon>Candidatus Roizmaniibacteriota</taxon>
    </lineage>
</organism>
<evidence type="ECO:0000256" key="11">
    <source>
        <dbReference type="ARBA" id="ARBA00037847"/>
    </source>
</evidence>
<comment type="subcellular location">
    <subcellularLocation>
        <location evidence="11">Endomembrane system</location>
        <topology evidence="11">Single-pass membrane protein</topology>
    </subcellularLocation>
</comment>
<evidence type="ECO:0000256" key="6">
    <source>
        <dbReference type="ARBA" id="ARBA00022989"/>
    </source>
</evidence>
<evidence type="ECO:0000313" key="15">
    <source>
        <dbReference type="EMBL" id="PJE63574.1"/>
    </source>
</evidence>
<evidence type="ECO:0000256" key="4">
    <source>
        <dbReference type="ARBA" id="ARBA00022692"/>
    </source>
</evidence>
<dbReference type="GO" id="GO:0046961">
    <property type="term" value="F:proton-transporting ATPase activity, rotational mechanism"/>
    <property type="evidence" value="ECO:0007669"/>
    <property type="project" value="TreeGrafter"/>
</dbReference>
<keyword evidence="6 14" id="KW-1133">Transmembrane helix</keyword>
<dbReference type="AlphaFoldDB" id="A0A2M8KUG8"/>
<sequence>MEKLGINGGLLLAQTINFFIVLVVYLRYVHKPFLKKIRAEHEKQTQLERLVREAKEQESVLQQKQEAMQQETEQKLKKEYTAMKKEVDVAKRSIIKEAHEEADRIREHNMEMIEQEKNRMLVSVRSDVVRIASLVLDKALQGMVRRELQEEVTKDIIKQLPRVKNE</sequence>
<evidence type="ECO:0000256" key="13">
    <source>
        <dbReference type="SAM" id="Coils"/>
    </source>
</evidence>
<dbReference type="Proteomes" id="UP000231569">
    <property type="component" value="Unassembled WGS sequence"/>
</dbReference>
<protein>
    <recommendedName>
        <fullName evidence="17">ATP synthase subunit b</fullName>
    </recommendedName>
</protein>
<dbReference type="GO" id="GO:0045259">
    <property type="term" value="C:proton-transporting ATP synthase complex"/>
    <property type="evidence" value="ECO:0007669"/>
    <property type="project" value="UniProtKB-KW"/>
</dbReference>
<reference evidence="16" key="1">
    <citation type="submission" date="2017-09" db="EMBL/GenBank/DDBJ databases">
        <title>Depth-based differentiation of microbial function through sediment-hosted aquifers and enrichment of novel symbionts in the deep terrestrial subsurface.</title>
        <authorList>
            <person name="Probst A.J."/>
            <person name="Ladd B."/>
            <person name="Jarett J.K."/>
            <person name="Geller-Mcgrath D.E."/>
            <person name="Sieber C.M.K."/>
            <person name="Emerson J.B."/>
            <person name="Anantharaman K."/>
            <person name="Thomas B.C."/>
            <person name="Malmstrom R."/>
            <person name="Stieglmeier M."/>
            <person name="Klingl A."/>
            <person name="Woyke T."/>
            <person name="Ryan C.M."/>
            <person name="Banfield J.F."/>
        </authorList>
    </citation>
    <scope>NUCLEOTIDE SEQUENCE [LARGE SCALE GENOMIC DNA]</scope>
</reference>
<dbReference type="EMBL" id="PFEE01000057">
    <property type="protein sequence ID" value="PJE63574.1"/>
    <property type="molecule type" value="Genomic_DNA"/>
</dbReference>
<dbReference type="InterPro" id="IPR050059">
    <property type="entry name" value="ATP_synthase_B_chain"/>
</dbReference>
<evidence type="ECO:0000313" key="16">
    <source>
        <dbReference type="Proteomes" id="UP000231569"/>
    </source>
</evidence>
<keyword evidence="2 12" id="KW-0813">Transport</keyword>
<dbReference type="CDD" id="cd06503">
    <property type="entry name" value="ATP-synt_Fo_b"/>
    <property type="match status" value="1"/>
</dbReference>
<evidence type="ECO:0000256" key="3">
    <source>
        <dbReference type="ARBA" id="ARBA00022547"/>
    </source>
</evidence>
<accession>A0A2M8KUG8</accession>
<comment type="function">
    <text evidence="10">F(1)F(0) ATP synthase produces ATP from ADP in the presence of a proton or sodium gradient. F-type ATPases consist of two structural domains, F(1) containing the extramembraneous catalytic core and F(0) containing the membrane proton channel, linked together by a central stalk and a peripheral stalk. During catalysis, ATP synthesis in the catalytic domain of F(1) is coupled via a rotary mechanism of the central stalk subunits to proton translocation.</text>
</comment>
<comment type="similarity">
    <text evidence="1 12">Belongs to the ATPase B chain family.</text>
</comment>
<keyword evidence="9" id="KW-0066">ATP synthesis</keyword>
<evidence type="ECO:0000256" key="10">
    <source>
        <dbReference type="ARBA" id="ARBA00025198"/>
    </source>
</evidence>
<dbReference type="PANTHER" id="PTHR33445:SF2">
    <property type="entry name" value="ATP SYNTHASE SUBUNIT B', CHLOROPLASTIC"/>
    <property type="match status" value="1"/>
</dbReference>
<evidence type="ECO:0000256" key="2">
    <source>
        <dbReference type="ARBA" id="ARBA00022448"/>
    </source>
</evidence>
<keyword evidence="7 12" id="KW-0406">Ion transport</keyword>
<dbReference type="GO" id="GO:0015986">
    <property type="term" value="P:proton motive force-driven ATP synthesis"/>
    <property type="evidence" value="ECO:0007669"/>
    <property type="project" value="InterPro"/>
</dbReference>
<evidence type="ECO:0000256" key="14">
    <source>
        <dbReference type="SAM" id="Phobius"/>
    </source>
</evidence>
<evidence type="ECO:0008006" key="17">
    <source>
        <dbReference type="Google" id="ProtNLM"/>
    </source>
</evidence>
<comment type="caution">
    <text evidence="15">The sequence shown here is derived from an EMBL/GenBank/DDBJ whole genome shotgun (WGS) entry which is preliminary data.</text>
</comment>
<evidence type="ECO:0000256" key="7">
    <source>
        <dbReference type="ARBA" id="ARBA00023065"/>
    </source>
</evidence>
<keyword evidence="4 12" id="KW-0812">Transmembrane</keyword>
<keyword evidence="8 14" id="KW-0472">Membrane</keyword>
<gene>
    <name evidence="15" type="ORF">COU89_02670</name>
</gene>